<dbReference type="PANTHER" id="PTHR46481:SF10">
    <property type="entry name" value="ZINC FINGER BED DOMAIN-CONTAINING PROTEIN 39"/>
    <property type="match status" value="1"/>
</dbReference>
<name>A0A0C3EEG0_PILCF</name>
<keyword evidence="7" id="KW-1185">Reference proteome</keyword>
<proteinExistence type="predicted"/>
<gene>
    <name evidence="6" type="ORF">PILCRDRAFT_805479</name>
</gene>
<accession>A0A0C3EEG0</accession>
<dbReference type="SUPFAM" id="SSF53098">
    <property type="entry name" value="Ribonuclease H-like"/>
    <property type="match status" value="1"/>
</dbReference>
<dbReference type="GO" id="GO:0008270">
    <property type="term" value="F:zinc ion binding"/>
    <property type="evidence" value="ECO:0007669"/>
    <property type="project" value="UniProtKB-KW"/>
</dbReference>
<dbReference type="HOGENOM" id="CLU_104896_1_0_1"/>
<evidence type="ECO:0000256" key="5">
    <source>
        <dbReference type="ARBA" id="ARBA00023242"/>
    </source>
</evidence>
<sequence length="231" mass="25975">CTLTSCLKERSSAKHKELFKKAQKAVAAEKADEQARADIAAGRTPAPRMKFVPKQLLLDMPVRWSSTFCMLVRAASLKEAVGKFVWSMAAAESDSVKEEKLRSLYLSNGEWNNMLLFLQILNKADAAQQAFSSDHGPSLHLALPALEALHSAWTNYSKNPKFRDFVGPLEAGIEKIEEYYNKTSNSNAFNFSMLLNPQMKMSHFESHWSDDDQTEIRKIAEEIGTISSLRD</sequence>
<comment type="subcellular location">
    <subcellularLocation>
        <location evidence="1">Nucleus</location>
    </subcellularLocation>
</comment>
<organism evidence="6 7">
    <name type="scientific">Piloderma croceum (strain F 1598)</name>
    <dbReference type="NCBI Taxonomy" id="765440"/>
    <lineage>
        <taxon>Eukaryota</taxon>
        <taxon>Fungi</taxon>
        <taxon>Dikarya</taxon>
        <taxon>Basidiomycota</taxon>
        <taxon>Agaricomycotina</taxon>
        <taxon>Agaricomycetes</taxon>
        <taxon>Agaricomycetidae</taxon>
        <taxon>Atheliales</taxon>
        <taxon>Atheliaceae</taxon>
        <taxon>Piloderma</taxon>
    </lineage>
</organism>
<dbReference type="GO" id="GO:0005634">
    <property type="term" value="C:nucleus"/>
    <property type="evidence" value="ECO:0007669"/>
    <property type="project" value="UniProtKB-SubCell"/>
</dbReference>
<dbReference type="AlphaFoldDB" id="A0A0C3EEG0"/>
<evidence type="ECO:0000313" key="6">
    <source>
        <dbReference type="EMBL" id="KIM71060.1"/>
    </source>
</evidence>
<dbReference type="OrthoDB" id="2690041at2759"/>
<evidence type="ECO:0008006" key="8">
    <source>
        <dbReference type="Google" id="ProtNLM"/>
    </source>
</evidence>
<protein>
    <recommendedName>
        <fullName evidence="8">hAT-like transposase RNase-H fold domain-containing protein</fullName>
    </recommendedName>
</protein>
<keyword evidence="4" id="KW-0862">Zinc</keyword>
<evidence type="ECO:0000256" key="1">
    <source>
        <dbReference type="ARBA" id="ARBA00004123"/>
    </source>
</evidence>
<keyword evidence="5" id="KW-0539">Nucleus</keyword>
<dbReference type="InParanoid" id="A0A0C3EEG0"/>
<dbReference type="Proteomes" id="UP000054166">
    <property type="component" value="Unassembled WGS sequence"/>
</dbReference>
<dbReference type="PANTHER" id="PTHR46481">
    <property type="entry name" value="ZINC FINGER BED DOMAIN-CONTAINING PROTEIN 4"/>
    <property type="match status" value="1"/>
</dbReference>
<keyword evidence="2" id="KW-0479">Metal-binding</keyword>
<evidence type="ECO:0000256" key="3">
    <source>
        <dbReference type="ARBA" id="ARBA00022771"/>
    </source>
</evidence>
<reference evidence="7" key="2">
    <citation type="submission" date="2015-01" db="EMBL/GenBank/DDBJ databases">
        <title>Evolutionary Origins and Diversification of the Mycorrhizal Mutualists.</title>
        <authorList>
            <consortium name="DOE Joint Genome Institute"/>
            <consortium name="Mycorrhizal Genomics Consortium"/>
            <person name="Kohler A."/>
            <person name="Kuo A."/>
            <person name="Nagy L.G."/>
            <person name="Floudas D."/>
            <person name="Copeland A."/>
            <person name="Barry K.W."/>
            <person name="Cichocki N."/>
            <person name="Veneault-Fourrey C."/>
            <person name="LaButti K."/>
            <person name="Lindquist E.A."/>
            <person name="Lipzen A."/>
            <person name="Lundell T."/>
            <person name="Morin E."/>
            <person name="Murat C."/>
            <person name="Riley R."/>
            <person name="Ohm R."/>
            <person name="Sun H."/>
            <person name="Tunlid A."/>
            <person name="Henrissat B."/>
            <person name="Grigoriev I.V."/>
            <person name="Hibbett D.S."/>
            <person name="Martin F."/>
        </authorList>
    </citation>
    <scope>NUCLEOTIDE SEQUENCE [LARGE SCALE GENOMIC DNA]</scope>
    <source>
        <strain evidence="7">F 1598</strain>
    </source>
</reference>
<feature type="non-terminal residue" evidence="6">
    <location>
        <position position="1"/>
    </location>
</feature>
<dbReference type="EMBL" id="KN833531">
    <property type="protein sequence ID" value="KIM71060.1"/>
    <property type="molecule type" value="Genomic_DNA"/>
</dbReference>
<evidence type="ECO:0000313" key="7">
    <source>
        <dbReference type="Proteomes" id="UP000054166"/>
    </source>
</evidence>
<dbReference type="InterPro" id="IPR052035">
    <property type="entry name" value="ZnF_BED_domain_contain"/>
</dbReference>
<dbReference type="InterPro" id="IPR012337">
    <property type="entry name" value="RNaseH-like_sf"/>
</dbReference>
<evidence type="ECO:0000256" key="4">
    <source>
        <dbReference type="ARBA" id="ARBA00022833"/>
    </source>
</evidence>
<dbReference type="STRING" id="765440.A0A0C3EEG0"/>
<reference evidence="6 7" key="1">
    <citation type="submission" date="2014-04" db="EMBL/GenBank/DDBJ databases">
        <authorList>
            <consortium name="DOE Joint Genome Institute"/>
            <person name="Kuo A."/>
            <person name="Tarkka M."/>
            <person name="Buscot F."/>
            <person name="Kohler A."/>
            <person name="Nagy L.G."/>
            <person name="Floudas D."/>
            <person name="Copeland A."/>
            <person name="Barry K.W."/>
            <person name="Cichocki N."/>
            <person name="Veneault-Fourrey C."/>
            <person name="LaButti K."/>
            <person name="Lindquist E.A."/>
            <person name="Lipzen A."/>
            <person name="Lundell T."/>
            <person name="Morin E."/>
            <person name="Murat C."/>
            <person name="Sun H."/>
            <person name="Tunlid A."/>
            <person name="Henrissat B."/>
            <person name="Grigoriev I.V."/>
            <person name="Hibbett D.S."/>
            <person name="Martin F."/>
            <person name="Nordberg H.P."/>
            <person name="Cantor M.N."/>
            <person name="Hua S.X."/>
        </authorList>
    </citation>
    <scope>NUCLEOTIDE SEQUENCE [LARGE SCALE GENOMIC DNA]</scope>
    <source>
        <strain evidence="6 7">F 1598</strain>
    </source>
</reference>
<evidence type="ECO:0000256" key="2">
    <source>
        <dbReference type="ARBA" id="ARBA00022723"/>
    </source>
</evidence>
<keyword evidence="3" id="KW-0863">Zinc-finger</keyword>